<dbReference type="PANTHER" id="PTHR12398:SF8">
    <property type="entry name" value="RIKEN CDNA 2810408A11 GENE"/>
    <property type="match status" value="1"/>
</dbReference>
<protein>
    <submittedName>
        <fullName evidence="4">Uncharacterized protein</fullName>
    </submittedName>
</protein>
<keyword evidence="5" id="KW-1185">Reference proteome</keyword>
<feature type="compositionally biased region" description="Basic and acidic residues" evidence="3">
    <location>
        <begin position="133"/>
        <end position="142"/>
    </location>
</feature>
<reference evidence="4" key="3">
    <citation type="submission" date="2025-09" db="UniProtKB">
        <authorList>
            <consortium name="Ensembl"/>
        </authorList>
    </citation>
    <scope>IDENTIFICATION</scope>
    <source>
        <strain evidence="4">breed Abyssinian</strain>
    </source>
</reference>
<feature type="compositionally biased region" description="Basic and acidic residues" evidence="3">
    <location>
        <begin position="263"/>
        <end position="280"/>
    </location>
</feature>
<evidence type="ECO:0000256" key="2">
    <source>
        <dbReference type="ARBA" id="ARBA00023272"/>
    </source>
</evidence>
<reference evidence="4 5" key="1">
    <citation type="submission" date="2021-02" db="EMBL/GenBank/DDBJ databases">
        <title>Safari Cat Assemblies.</title>
        <authorList>
            <person name="Bredemeyer K.R."/>
            <person name="Murphy W.J."/>
        </authorList>
    </citation>
    <scope>NUCLEOTIDE SEQUENCE [LARGE SCALE GENOMIC DNA]</scope>
</reference>
<proteinExistence type="inferred from homology"/>
<comment type="similarity">
    <text evidence="1">Belongs to the protein phosphatase inhibitor 2 family.</text>
</comment>
<evidence type="ECO:0000256" key="3">
    <source>
        <dbReference type="SAM" id="MobiDB-lite"/>
    </source>
</evidence>
<dbReference type="InterPro" id="IPR007062">
    <property type="entry name" value="PPI-2"/>
</dbReference>
<feature type="region of interest" description="Disordered" evidence="3">
    <location>
        <begin position="165"/>
        <end position="184"/>
    </location>
</feature>
<sequence length="300" mass="33714">MNILVTYHPADKDYGFMKVDEPSTPYHRLQDSDKDLPGASSPSVTPKVLAKRLAKMDNLYPKVLQYGDTRSLGAPDHFSKTHSSDFINRRKTHYDEGKVFETQKSFSFNDNKHNNKAGRANTGSGGRGMMLDPEPRPVERGRTGGLARGVSDEIDLVTGNHIREAKGGHKTQMDSDDSADPPAFRNQCRASAIIRSGQESGLRQGKEYYIKGRYLRSSPHPELEEDTEDEHEEQDSSANLSWVIENPISTEVRLLGHPGSPVQDHKATKDRLKVTVTKSEPDETLRLQWTQEGEANRWKM</sequence>
<reference evidence="4" key="2">
    <citation type="submission" date="2025-08" db="UniProtKB">
        <authorList>
            <consortium name="Ensembl"/>
        </authorList>
    </citation>
    <scope>IDENTIFICATION</scope>
    <source>
        <strain evidence="4">breed Abyssinian</strain>
    </source>
</reference>
<dbReference type="GeneTree" id="ENSGT00940000163910"/>
<organism evidence="4 5">
    <name type="scientific">Felis catus</name>
    <name type="common">Cat</name>
    <name type="synonym">Felis silvestris catus</name>
    <dbReference type="NCBI Taxonomy" id="9685"/>
    <lineage>
        <taxon>Eukaryota</taxon>
        <taxon>Metazoa</taxon>
        <taxon>Chordata</taxon>
        <taxon>Craniata</taxon>
        <taxon>Vertebrata</taxon>
        <taxon>Euteleostomi</taxon>
        <taxon>Mammalia</taxon>
        <taxon>Eutheria</taxon>
        <taxon>Laurasiatheria</taxon>
        <taxon>Carnivora</taxon>
        <taxon>Feliformia</taxon>
        <taxon>Felidae</taxon>
        <taxon>Felinae</taxon>
        <taxon>Felis</taxon>
    </lineage>
</organism>
<dbReference type="PANTHER" id="PTHR12398">
    <property type="entry name" value="PROTEIN PHOSPHATASE INHIBITOR"/>
    <property type="match status" value="1"/>
</dbReference>
<feature type="region of interest" description="Disordered" evidence="3">
    <location>
        <begin position="253"/>
        <end position="280"/>
    </location>
</feature>
<accession>A0ABI7Y0U8</accession>
<evidence type="ECO:0000313" key="4">
    <source>
        <dbReference type="Ensembl" id="ENSFCTP00005028442.1"/>
    </source>
</evidence>
<dbReference type="Gene3D" id="6.10.250.1050">
    <property type="match status" value="1"/>
</dbReference>
<dbReference type="Pfam" id="PF04979">
    <property type="entry name" value="IPP-2"/>
    <property type="match status" value="1"/>
</dbReference>
<feature type="region of interest" description="Disordered" evidence="3">
    <location>
        <begin position="214"/>
        <end position="240"/>
    </location>
</feature>
<feature type="compositionally biased region" description="Acidic residues" evidence="3">
    <location>
        <begin position="223"/>
        <end position="235"/>
    </location>
</feature>
<dbReference type="Proteomes" id="UP000823872">
    <property type="component" value="Chromosome E1"/>
</dbReference>
<evidence type="ECO:0000256" key="1">
    <source>
        <dbReference type="ARBA" id="ARBA00005472"/>
    </source>
</evidence>
<name>A0ABI7Y0U8_FELCA</name>
<feature type="region of interest" description="Disordered" evidence="3">
    <location>
        <begin position="108"/>
        <end position="146"/>
    </location>
</feature>
<evidence type="ECO:0000313" key="5">
    <source>
        <dbReference type="Proteomes" id="UP000823872"/>
    </source>
</evidence>
<keyword evidence="2" id="KW-0650">Protein phosphatase inhibitor</keyword>
<dbReference type="Ensembl" id="ENSFCTT00005040291.1">
    <property type="protein sequence ID" value="ENSFCTP00005028442.1"/>
    <property type="gene ID" value="ENSFCTG00005014107.1"/>
</dbReference>